<dbReference type="Gene3D" id="2.60.40.1900">
    <property type="entry name" value="Beta-microseminoprotein (PSP94) domain"/>
    <property type="match status" value="1"/>
</dbReference>
<evidence type="ECO:0000313" key="6">
    <source>
        <dbReference type="EMBL" id="KAJ8038722.1"/>
    </source>
</evidence>
<organism evidence="6 7">
    <name type="scientific">Holothuria leucospilota</name>
    <name type="common">Black long sea cucumber</name>
    <name type="synonym">Mertensiothuria leucospilota</name>
    <dbReference type="NCBI Taxonomy" id="206669"/>
    <lineage>
        <taxon>Eukaryota</taxon>
        <taxon>Metazoa</taxon>
        <taxon>Echinodermata</taxon>
        <taxon>Eleutherozoa</taxon>
        <taxon>Echinozoa</taxon>
        <taxon>Holothuroidea</taxon>
        <taxon>Aspidochirotacea</taxon>
        <taxon>Aspidochirotida</taxon>
        <taxon>Holothuriidae</taxon>
        <taxon>Holothuria</taxon>
    </lineage>
</organism>
<gene>
    <name evidence="6" type="ORF">HOLleu_16225</name>
</gene>
<comment type="subcellular location">
    <subcellularLocation>
        <location evidence="1">Secreted</location>
    </subcellularLocation>
</comment>
<keyword evidence="4" id="KW-1015">Disulfide bond</keyword>
<evidence type="ECO:0000256" key="1">
    <source>
        <dbReference type="ARBA" id="ARBA00004613"/>
    </source>
</evidence>
<dbReference type="InterPro" id="IPR008735">
    <property type="entry name" value="PSP94"/>
</dbReference>
<reference evidence="6" key="1">
    <citation type="submission" date="2021-10" db="EMBL/GenBank/DDBJ databases">
        <title>Tropical sea cucumber genome reveals ecological adaptation and Cuvierian tubules defense mechanism.</title>
        <authorList>
            <person name="Chen T."/>
        </authorList>
    </citation>
    <scope>NUCLEOTIDE SEQUENCE</scope>
    <source>
        <strain evidence="6">Nanhai2018</strain>
        <tissue evidence="6">Muscle</tissue>
    </source>
</reference>
<evidence type="ECO:0000256" key="5">
    <source>
        <dbReference type="SAM" id="MobiDB-lite"/>
    </source>
</evidence>
<evidence type="ECO:0000313" key="7">
    <source>
        <dbReference type="Proteomes" id="UP001152320"/>
    </source>
</evidence>
<comment type="similarity">
    <text evidence="2">Belongs to the beta-microseminoprotein family.</text>
</comment>
<evidence type="ECO:0000256" key="2">
    <source>
        <dbReference type="ARBA" id="ARBA00010352"/>
    </source>
</evidence>
<sequence length="180" mass="20339">MFYTSFSIQHKLTMKIVLTTVVLATCLHVSIAKIIPIPGKFVPKHPHPNHGECFRNTEIKCDKAGMKVQYNLENCVDCTCDDDEEGVTCCNLEPFPVVKDSDKCEVRLNTTSCLYSLTPVTEDDKHACCFNEYEIADIEWTPEKEHPGRPKTNVDTKTDGKVEKDEKAKTAKKTDKEKTP</sequence>
<keyword evidence="3" id="KW-0964">Secreted</keyword>
<evidence type="ECO:0000256" key="4">
    <source>
        <dbReference type="ARBA" id="ARBA00023157"/>
    </source>
</evidence>
<name>A0A9Q1C5F3_HOLLE</name>
<dbReference type="AlphaFoldDB" id="A0A9Q1C5F3"/>
<evidence type="ECO:0000256" key="3">
    <source>
        <dbReference type="ARBA" id="ARBA00022525"/>
    </source>
</evidence>
<protein>
    <submittedName>
        <fullName evidence="6">Uncharacterized protein</fullName>
    </submittedName>
</protein>
<dbReference type="EMBL" id="JAIZAY010000007">
    <property type="protein sequence ID" value="KAJ8038722.1"/>
    <property type="molecule type" value="Genomic_DNA"/>
</dbReference>
<feature type="region of interest" description="Disordered" evidence="5">
    <location>
        <begin position="141"/>
        <end position="180"/>
    </location>
</feature>
<accession>A0A9Q1C5F3</accession>
<dbReference type="Proteomes" id="UP001152320">
    <property type="component" value="Chromosome 7"/>
</dbReference>
<dbReference type="Pfam" id="PF05825">
    <property type="entry name" value="PSP94"/>
    <property type="match status" value="1"/>
</dbReference>
<keyword evidence="7" id="KW-1185">Reference proteome</keyword>
<dbReference type="GO" id="GO:0005576">
    <property type="term" value="C:extracellular region"/>
    <property type="evidence" value="ECO:0007669"/>
    <property type="project" value="UniProtKB-SubCell"/>
</dbReference>
<comment type="caution">
    <text evidence="6">The sequence shown here is derived from an EMBL/GenBank/DDBJ whole genome shotgun (WGS) entry which is preliminary data.</text>
</comment>
<proteinExistence type="inferred from homology"/>